<dbReference type="KEGG" id="asn:112548285"/>
<dbReference type="RefSeq" id="XP_025049390.1">
    <property type="nucleotide sequence ID" value="XM_025193605.1"/>
</dbReference>
<reference evidence="10" key="1">
    <citation type="submission" date="2025-08" db="UniProtKB">
        <authorList>
            <consortium name="RefSeq"/>
        </authorList>
    </citation>
    <scope>IDENTIFICATION</scope>
</reference>
<dbReference type="GeneID" id="112548285"/>
<name>A0A3Q0FTB4_ALLSI</name>
<evidence type="ECO:0000256" key="3">
    <source>
        <dbReference type="ARBA" id="ARBA00022729"/>
    </source>
</evidence>
<accession>A0A3Q0FTB4</accession>
<dbReference type="STRING" id="38654.A0A3Q0FTB4"/>
<evidence type="ECO:0000256" key="4">
    <source>
        <dbReference type="ARBA" id="ARBA00022989"/>
    </source>
</evidence>
<keyword evidence="4 7" id="KW-1133">Transmembrane helix</keyword>
<evidence type="ECO:0000256" key="2">
    <source>
        <dbReference type="ARBA" id="ARBA00022692"/>
    </source>
</evidence>
<keyword evidence="3" id="KW-0732">Signal</keyword>
<feature type="compositionally biased region" description="Polar residues" evidence="6">
    <location>
        <begin position="18"/>
        <end position="33"/>
    </location>
</feature>
<dbReference type="PROSITE" id="PS50104">
    <property type="entry name" value="TIR"/>
    <property type="match status" value="1"/>
</dbReference>
<dbReference type="SUPFAM" id="SSF52200">
    <property type="entry name" value="Toll/Interleukin receptor TIR domain"/>
    <property type="match status" value="1"/>
</dbReference>
<feature type="transmembrane region" description="Helical" evidence="7">
    <location>
        <begin position="332"/>
        <end position="351"/>
    </location>
</feature>
<sequence length="484" mass="54075">MVQKSPQKRRGSKLATYESWNSAPGAQKDNSPGSVMDLDAEAEPLLDRDAGEASSSQSTTAGITVYQEIQTPLEVPALTAHETHHIFISYSSTDAAWARGLIQKLEATLPELKVCFHERDFMPGKTIIENMVESIQGSQKILLVLSPDFVQSRWCLLEANLSVFRDCIERKPVIPVMLQTCSVPLHLTHLTYLDASDVHFFDKVSKVICTPNHQMQNATMVPYNPPSLYNGKALLTLHAVNEGFLLKRSGGIFSDVVPDQLIMVSDDPASYRAAIQMINEISSRTVPCSPAICFFVTCACLLVTLIFSFFIILNRSLDNSSFVSERDSVGYMLLALIVFTIVALGSCIYHYTAKLPNVKLLEMSQAAGLANYLLQKSSLLMGCKSRVELHFVYMSLEGCRKEFADTFGESSPSALEMFQRALHYFSSDYACCVAKKYFHFSWAGGMPGHWDKGPCFCQFVSHCVREGSWYWNASSHSERRVRER</sequence>
<feature type="region of interest" description="Disordered" evidence="6">
    <location>
        <begin position="1"/>
        <end position="43"/>
    </location>
</feature>
<dbReference type="GO" id="GO:0038023">
    <property type="term" value="F:signaling receptor activity"/>
    <property type="evidence" value="ECO:0007669"/>
    <property type="project" value="TreeGrafter"/>
</dbReference>
<dbReference type="Pfam" id="PF13676">
    <property type="entry name" value="TIR_2"/>
    <property type="match status" value="1"/>
</dbReference>
<dbReference type="InParanoid" id="A0A3Q0FTB4"/>
<organism evidence="9 10">
    <name type="scientific">Alligator sinensis</name>
    <name type="common">Chinese alligator</name>
    <dbReference type="NCBI Taxonomy" id="38654"/>
    <lineage>
        <taxon>Eukaryota</taxon>
        <taxon>Metazoa</taxon>
        <taxon>Chordata</taxon>
        <taxon>Craniata</taxon>
        <taxon>Vertebrata</taxon>
        <taxon>Euteleostomi</taxon>
        <taxon>Archelosauria</taxon>
        <taxon>Archosauria</taxon>
        <taxon>Crocodylia</taxon>
        <taxon>Alligatoridae</taxon>
        <taxon>Alligatorinae</taxon>
        <taxon>Alligator</taxon>
    </lineage>
</organism>
<keyword evidence="5 7" id="KW-0472">Membrane</keyword>
<keyword evidence="9" id="KW-1185">Reference proteome</keyword>
<feature type="transmembrane region" description="Helical" evidence="7">
    <location>
        <begin position="291"/>
        <end position="312"/>
    </location>
</feature>
<proteinExistence type="predicted"/>
<comment type="subcellular location">
    <subcellularLocation>
        <location evidence="1">Membrane</location>
    </subcellularLocation>
</comment>
<dbReference type="GO" id="GO:0002224">
    <property type="term" value="P:toll-like receptor signaling pathway"/>
    <property type="evidence" value="ECO:0007669"/>
    <property type="project" value="TreeGrafter"/>
</dbReference>
<evidence type="ECO:0000256" key="5">
    <source>
        <dbReference type="ARBA" id="ARBA00023136"/>
    </source>
</evidence>
<evidence type="ECO:0000256" key="1">
    <source>
        <dbReference type="ARBA" id="ARBA00004370"/>
    </source>
</evidence>
<evidence type="ECO:0000313" key="10">
    <source>
        <dbReference type="RefSeq" id="XP_025049390.1"/>
    </source>
</evidence>
<dbReference type="GO" id="GO:0005886">
    <property type="term" value="C:plasma membrane"/>
    <property type="evidence" value="ECO:0007669"/>
    <property type="project" value="TreeGrafter"/>
</dbReference>
<feature type="domain" description="TIR" evidence="8">
    <location>
        <begin position="82"/>
        <end position="208"/>
    </location>
</feature>
<gene>
    <name evidence="10" type="primary">LOC112548285</name>
</gene>
<dbReference type="SMART" id="SM00255">
    <property type="entry name" value="TIR"/>
    <property type="match status" value="1"/>
</dbReference>
<dbReference type="InterPro" id="IPR035897">
    <property type="entry name" value="Toll_tir_struct_dom_sf"/>
</dbReference>
<evidence type="ECO:0000256" key="7">
    <source>
        <dbReference type="SAM" id="Phobius"/>
    </source>
</evidence>
<dbReference type="Proteomes" id="UP000189705">
    <property type="component" value="Unplaced"/>
</dbReference>
<feature type="compositionally biased region" description="Basic residues" evidence="6">
    <location>
        <begin position="1"/>
        <end position="12"/>
    </location>
</feature>
<evidence type="ECO:0000259" key="8">
    <source>
        <dbReference type="PROSITE" id="PS50104"/>
    </source>
</evidence>
<dbReference type="Gene3D" id="3.40.50.10140">
    <property type="entry name" value="Toll/interleukin-1 receptor homology (TIR) domain"/>
    <property type="match status" value="1"/>
</dbReference>
<dbReference type="AlphaFoldDB" id="A0A3Q0FTB4"/>
<dbReference type="PANTHER" id="PTHR24365">
    <property type="entry name" value="TOLL-LIKE RECEPTOR"/>
    <property type="match status" value="1"/>
</dbReference>
<dbReference type="PANTHER" id="PTHR24365:SF530">
    <property type="entry name" value="MSTPROX-RELATED"/>
    <property type="match status" value="1"/>
</dbReference>
<evidence type="ECO:0000313" key="9">
    <source>
        <dbReference type="Proteomes" id="UP000189705"/>
    </source>
</evidence>
<keyword evidence="2 7" id="KW-0812">Transmembrane</keyword>
<dbReference type="GO" id="GO:0006954">
    <property type="term" value="P:inflammatory response"/>
    <property type="evidence" value="ECO:0007669"/>
    <property type="project" value="TreeGrafter"/>
</dbReference>
<evidence type="ECO:0000256" key="6">
    <source>
        <dbReference type="SAM" id="MobiDB-lite"/>
    </source>
</evidence>
<dbReference type="InterPro" id="IPR000157">
    <property type="entry name" value="TIR_dom"/>
</dbReference>
<protein>
    <submittedName>
        <fullName evidence="10">Uncharacterized protein LOC112548285</fullName>
    </submittedName>
</protein>